<dbReference type="Proteomes" id="UP000596661">
    <property type="component" value="Chromosome 7"/>
</dbReference>
<proteinExistence type="predicted"/>
<evidence type="ECO:0000313" key="2">
    <source>
        <dbReference type="Proteomes" id="UP000596661"/>
    </source>
</evidence>
<evidence type="ECO:0000313" key="1">
    <source>
        <dbReference type="EnsemblPlants" id="cds.novel_model_6503_5bd9a17a"/>
    </source>
</evidence>
<dbReference type="Gramene" id="novel_model_6503_5bd9a17a">
    <property type="protein sequence ID" value="cds.novel_model_6503_5bd9a17a"/>
    <property type="gene ID" value="novel_gene_3406_5bd9a17a"/>
</dbReference>
<dbReference type="EnsemblPlants" id="novel_model_6503_5bd9a17a">
    <property type="protein sequence ID" value="cds.novel_model_6503_5bd9a17a"/>
    <property type="gene ID" value="novel_gene_3406_5bd9a17a"/>
</dbReference>
<reference evidence="1" key="2">
    <citation type="submission" date="2021-03" db="UniProtKB">
        <authorList>
            <consortium name="EnsemblPlants"/>
        </authorList>
    </citation>
    <scope>IDENTIFICATION</scope>
</reference>
<sequence>MVLPAQSRTEQLRPSMAPTDFTTLKTLRSVSLTLFSLSLRYPSLSFSLWMFYAVGYSSNKFSSRDLS</sequence>
<protein>
    <submittedName>
        <fullName evidence="1">Uncharacterized protein</fullName>
    </submittedName>
</protein>
<name>A0A803R8X9_CANSA</name>
<keyword evidence="2" id="KW-1185">Reference proteome</keyword>
<dbReference type="EMBL" id="UZAU01000673">
    <property type="status" value="NOT_ANNOTATED_CDS"/>
    <property type="molecule type" value="Genomic_DNA"/>
</dbReference>
<organism evidence="1 2">
    <name type="scientific">Cannabis sativa</name>
    <name type="common">Hemp</name>
    <name type="synonym">Marijuana</name>
    <dbReference type="NCBI Taxonomy" id="3483"/>
    <lineage>
        <taxon>Eukaryota</taxon>
        <taxon>Viridiplantae</taxon>
        <taxon>Streptophyta</taxon>
        <taxon>Embryophyta</taxon>
        <taxon>Tracheophyta</taxon>
        <taxon>Spermatophyta</taxon>
        <taxon>Magnoliopsida</taxon>
        <taxon>eudicotyledons</taxon>
        <taxon>Gunneridae</taxon>
        <taxon>Pentapetalae</taxon>
        <taxon>rosids</taxon>
        <taxon>fabids</taxon>
        <taxon>Rosales</taxon>
        <taxon>Cannabaceae</taxon>
        <taxon>Cannabis</taxon>
    </lineage>
</organism>
<dbReference type="AlphaFoldDB" id="A0A803R8X9"/>
<reference evidence="1" key="1">
    <citation type="submission" date="2018-11" db="EMBL/GenBank/DDBJ databases">
        <authorList>
            <person name="Grassa J C."/>
        </authorList>
    </citation>
    <scope>NUCLEOTIDE SEQUENCE [LARGE SCALE GENOMIC DNA]</scope>
</reference>
<accession>A0A803R8X9</accession>